<proteinExistence type="inferred from homology"/>
<dbReference type="GO" id="GO:0004365">
    <property type="term" value="F:glyceraldehyde-3-phosphate dehydrogenase (NAD+) (phosphorylating) activity"/>
    <property type="evidence" value="ECO:0007669"/>
    <property type="project" value="UniProtKB-UniRule"/>
</dbReference>
<dbReference type="InterPro" id="IPR020830">
    <property type="entry name" value="GlycerAld_3-P_DH_AS"/>
</dbReference>
<evidence type="ECO:0000256" key="8">
    <source>
        <dbReference type="ARBA" id="ARBA00048067"/>
    </source>
</evidence>
<reference evidence="14 15" key="1">
    <citation type="journal article" date="2015" name="Int. J. Syst. Evol. Microbiol.">
        <title>Thermococcus eurythermalis sp. nov., a conditional piezophilic hyperthermophilic archaeon with a wide temperature range isolated from an oil-immersed chimney in the Guaymas Basin.</title>
        <authorList>
            <person name="Zhao W."/>
            <person name="Zeng X."/>
            <person name="Xiao X."/>
        </authorList>
    </citation>
    <scope>NUCLEOTIDE SEQUENCE [LARGE SCALE GENOMIC DNA]</scope>
    <source>
        <strain evidence="14 15">A501</strain>
    </source>
</reference>
<name>A0A097QVE9_9EURY</name>
<dbReference type="InterPro" id="IPR000846">
    <property type="entry name" value="DapB_N"/>
</dbReference>
<dbReference type="InterPro" id="IPR020831">
    <property type="entry name" value="GlycerAld/Erythrose_P_DH"/>
</dbReference>
<feature type="binding site" evidence="10">
    <location>
        <position position="299"/>
    </location>
    <ligand>
        <name>NAD(+)</name>
        <dbReference type="ChEBI" id="CHEBI:57540"/>
    </ligand>
</feature>
<dbReference type="GO" id="GO:0051287">
    <property type="term" value="F:NAD binding"/>
    <property type="evidence" value="ECO:0007669"/>
    <property type="project" value="UniProtKB-UniRule"/>
</dbReference>
<dbReference type="HAMAP" id="MF_00559">
    <property type="entry name" value="G3P_dehdrog_arch"/>
    <property type="match status" value="1"/>
</dbReference>
<evidence type="ECO:0000256" key="3">
    <source>
        <dbReference type="ARBA" id="ARBA00011881"/>
    </source>
</evidence>
<evidence type="ECO:0000256" key="4">
    <source>
        <dbReference type="ARBA" id="ARBA00022857"/>
    </source>
</evidence>
<dbReference type="GO" id="GO:0047100">
    <property type="term" value="F:glyceraldehyde-3-phosphate dehydrogenase (NADP+) (phosphorylating) activity"/>
    <property type="evidence" value="ECO:0007669"/>
    <property type="project" value="RHEA"/>
</dbReference>
<feature type="binding site" evidence="10">
    <location>
        <begin position="141"/>
        <end position="143"/>
    </location>
    <ligand>
        <name>D-glyceraldehyde 3-phosphate</name>
        <dbReference type="ChEBI" id="CHEBI:59776"/>
    </ligand>
</feature>
<keyword evidence="10 12" id="KW-0963">Cytoplasm</keyword>
<evidence type="ECO:0000256" key="5">
    <source>
        <dbReference type="ARBA" id="ARBA00023002"/>
    </source>
</evidence>
<dbReference type="SMART" id="SM00846">
    <property type="entry name" value="Gp_dh_N"/>
    <property type="match status" value="1"/>
</dbReference>
<comment type="catalytic activity">
    <reaction evidence="9 10 12">
        <text>D-glyceraldehyde 3-phosphate + phosphate + NAD(+) = (2R)-3-phospho-glyceroyl phosphate + NADH + H(+)</text>
        <dbReference type="Rhea" id="RHEA:10300"/>
        <dbReference type="ChEBI" id="CHEBI:15378"/>
        <dbReference type="ChEBI" id="CHEBI:43474"/>
        <dbReference type="ChEBI" id="CHEBI:57540"/>
        <dbReference type="ChEBI" id="CHEBI:57604"/>
        <dbReference type="ChEBI" id="CHEBI:57945"/>
        <dbReference type="ChEBI" id="CHEBI:59776"/>
        <dbReference type="EC" id="1.2.1.59"/>
    </reaction>
</comment>
<dbReference type="UniPathway" id="UPA00109">
    <property type="reaction ID" value="UER00184"/>
</dbReference>
<dbReference type="GeneID" id="25153552"/>
<dbReference type="GO" id="GO:0005737">
    <property type="term" value="C:cytoplasm"/>
    <property type="evidence" value="ECO:0007669"/>
    <property type="project" value="UniProtKB-SubCell"/>
</dbReference>
<dbReference type="AlphaFoldDB" id="A0A097QVE9"/>
<feature type="active site" description="Nucleophile" evidence="10 11">
    <location>
        <position position="142"/>
    </location>
</feature>
<keyword evidence="7 10" id="KW-0324">Glycolysis</keyword>
<organism evidence="14 15">
    <name type="scientific">Thermococcus eurythermalis</name>
    <dbReference type="NCBI Taxonomy" id="1505907"/>
    <lineage>
        <taxon>Archaea</taxon>
        <taxon>Methanobacteriati</taxon>
        <taxon>Methanobacteriota</taxon>
        <taxon>Thermococci</taxon>
        <taxon>Thermococcales</taxon>
        <taxon>Thermococcaceae</taxon>
        <taxon>Thermococcus</taxon>
    </lineage>
</organism>
<keyword evidence="4 10" id="KW-0521">NADP</keyword>
<gene>
    <name evidence="10" type="primary">gap</name>
    <name evidence="14" type="ORF">TEU_08915</name>
</gene>
<dbReference type="Proteomes" id="UP000029980">
    <property type="component" value="Chromosome"/>
</dbReference>
<dbReference type="GO" id="GO:0008839">
    <property type="term" value="F:4-hydroxy-tetrahydrodipicolinate reductase"/>
    <property type="evidence" value="ECO:0007669"/>
    <property type="project" value="InterPro"/>
</dbReference>
<dbReference type="Pfam" id="PF02800">
    <property type="entry name" value="Gp_dh_C"/>
    <property type="match status" value="1"/>
</dbReference>
<dbReference type="GO" id="GO:0050661">
    <property type="term" value="F:NADP binding"/>
    <property type="evidence" value="ECO:0007669"/>
    <property type="project" value="UniProtKB-UniRule"/>
</dbReference>
<dbReference type="RefSeq" id="WP_050003408.1">
    <property type="nucleotide sequence ID" value="NZ_CP008887.1"/>
</dbReference>
<evidence type="ECO:0000256" key="9">
    <source>
        <dbReference type="ARBA" id="ARBA00048853"/>
    </source>
</evidence>
<dbReference type="EMBL" id="CP008887">
    <property type="protein sequence ID" value="AIU70442.1"/>
    <property type="molecule type" value="Genomic_DNA"/>
</dbReference>
<evidence type="ECO:0000256" key="6">
    <source>
        <dbReference type="ARBA" id="ARBA00023027"/>
    </source>
</evidence>
<evidence type="ECO:0000256" key="10">
    <source>
        <dbReference type="HAMAP-Rule" id="MF_00559"/>
    </source>
</evidence>
<dbReference type="InterPro" id="IPR036291">
    <property type="entry name" value="NAD(P)-bd_dom_sf"/>
</dbReference>
<evidence type="ECO:0000313" key="14">
    <source>
        <dbReference type="EMBL" id="AIU70442.1"/>
    </source>
</evidence>
<dbReference type="SUPFAM" id="SSF51735">
    <property type="entry name" value="NAD(P)-binding Rossmann-fold domains"/>
    <property type="match status" value="1"/>
</dbReference>
<comment type="similarity">
    <text evidence="2 10 12">Belongs to the glyceraldehyde-3-phosphate dehydrogenase family.</text>
</comment>
<keyword evidence="6 10" id="KW-0520">NAD</keyword>
<keyword evidence="5 10" id="KW-0560">Oxidoreductase</keyword>
<evidence type="ECO:0000256" key="12">
    <source>
        <dbReference type="RuleBase" id="RU003388"/>
    </source>
</evidence>
<keyword evidence="15" id="KW-1185">Reference proteome</keyword>
<evidence type="ECO:0000256" key="7">
    <source>
        <dbReference type="ARBA" id="ARBA00023152"/>
    </source>
</evidence>
<dbReference type="InterPro" id="IPR006436">
    <property type="entry name" value="Glyceraldehyde-3-P_DH_2_arc"/>
</dbReference>
<feature type="binding site" evidence="10">
    <location>
        <position position="168"/>
    </location>
    <ligand>
        <name>NAD(+)</name>
        <dbReference type="ChEBI" id="CHEBI:57540"/>
    </ligand>
</feature>
<sequence>MAKVKVGINGYGTIGKRVAYAVTKQDDMKLVGVTKTKPDFEAYRARELGIPVYAASEEFLPRFENVGFEVAGTLNDLLNEVDIIVDATPGGMGEKNKPLYEKAGVKAIFQGGEKASVAEVSFVAQANYENALGKDYVRVVSCNTTGLTRTLSAIQDYIDYVYAVMIRRAADPNDSKRGPVNAITPSVTVPSHHGPDVQTVIPINIETSAFVVPTTLMHVHSIMVELKKPVEAKDVVDIFENTTRVLLFEKEKGFESTAQLIEFARNLHREWNNLYEIAVWKESISVRGNRLFYIQAVHQESDVVPENIDAIRAMFELADKWESIKKTNKSLGILK</sequence>
<dbReference type="InterPro" id="IPR020828">
    <property type="entry name" value="GlycerAld_3-P_DH_NAD(P)-bd"/>
</dbReference>
<feature type="binding site" evidence="10">
    <location>
        <begin position="193"/>
        <end position="194"/>
    </location>
    <ligand>
        <name>D-glyceraldehyde 3-phosphate</name>
        <dbReference type="ChEBI" id="CHEBI:59776"/>
    </ligand>
</feature>
<dbReference type="CDD" id="cd18127">
    <property type="entry name" value="GAPDH_II_C"/>
    <property type="match status" value="1"/>
</dbReference>
<dbReference type="SUPFAM" id="SSF55347">
    <property type="entry name" value="Glyceraldehyde-3-phosphate dehydrogenase-like, C-terminal domain"/>
    <property type="match status" value="1"/>
</dbReference>
<evidence type="ECO:0000256" key="1">
    <source>
        <dbReference type="ARBA" id="ARBA00004869"/>
    </source>
</evidence>
<dbReference type="SMR" id="A0A097QVE9"/>
<evidence type="ECO:0000256" key="2">
    <source>
        <dbReference type="ARBA" id="ARBA00007406"/>
    </source>
</evidence>
<evidence type="ECO:0000313" key="15">
    <source>
        <dbReference type="Proteomes" id="UP000029980"/>
    </source>
</evidence>
<protein>
    <recommendedName>
        <fullName evidence="10 12">Glyceraldehyde-3-phosphate dehydrogenase</fullName>
        <shortName evidence="10">GAPDH</shortName>
        <ecNumber evidence="10 12">1.2.1.59</ecNumber>
    </recommendedName>
    <alternativeName>
        <fullName evidence="10">NAD(P)-dependent glyceraldehyde-3-phosphate dehydrogenase</fullName>
    </alternativeName>
</protein>
<feature type="binding site" evidence="10">
    <location>
        <position position="112"/>
    </location>
    <ligand>
        <name>NAD(+)</name>
        <dbReference type="ChEBI" id="CHEBI:57540"/>
    </ligand>
</feature>
<dbReference type="NCBIfam" id="TIGR01546">
    <property type="entry name" value="GAPDH-II_archae"/>
    <property type="match status" value="1"/>
</dbReference>
<accession>A0A097QVE9</accession>
<dbReference type="OrthoDB" id="295712at2157"/>
<comment type="catalytic activity">
    <reaction evidence="8 10 12">
        <text>D-glyceraldehyde 3-phosphate + phosphate + NADP(+) = (2R)-3-phospho-glyceroyl phosphate + NADPH + H(+)</text>
        <dbReference type="Rhea" id="RHEA:10296"/>
        <dbReference type="ChEBI" id="CHEBI:15378"/>
        <dbReference type="ChEBI" id="CHEBI:43474"/>
        <dbReference type="ChEBI" id="CHEBI:57604"/>
        <dbReference type="ChEBI" id="CHEBI:57783"/>
        <dbReference type="ChEBI" id="CHEBI:58349"/>
        <dbReference type="ChEBI" id="CHEBI:59776"/>
        <dbReference type="EC" id="1.2.1.59"/>
    </reaction>
</comment>
<comment type="subcellular location">
    <subcellularLocation>
        <location evidence="10 12">Cytoplasm</location>
    </subcellularLocation>
</comment>
<dbReference type="GO" id="GO:0006096">
    <property type="term" value="P:glycolytic process"/>
    <property type="evidence" value="ECO:0007669"/>
    <property type="project" value="UniProtKB-UniRule"/>
</dbReference>
<dbReference type="PIRSF" id="PIRSF000149">
    <property type="entry name" value="GAP_DH"/>
    <property type="match status" value="1"/>
</dbReference>
<dbReference type="InterPro" id="IPR020829">
    <property type="entry name" value="GlycerAld_3-P_DH_cat"/>
</dbReference>
<evidence type="ECO:0000259" key="13">
    <source>
        <dbReference type="SMART" id="SM00846"/>
    </source>
</evidence>
<dbReference type="STRING" id="1505907.TEU_08915"/>
<comment type="subunit">
    <text evidence="3 10 12">Homotetramer.</text>
</comment>
<evidence type="ECO:0000256" key="11">
    <source>
        <dbReference type="PIRSR" id="PIRSR000149-1"/>
    </source>
</evidence>
<dbReference type="Gene3D" id="3.30.360.10">
    <property type="entry name" value="Dihydrodipicolinate Reductase, domain 2"/>
    <property type="match status" value="1"/>
</dbReference>
<dbReference type="NCBIfam" id="NF003251">
    <property type="entry name" value="PRK04207.1"/>
    <property type="match status" value="1"/>
</dbReference>
<dbReference type="Pfam" id="PF01113">
    <property type="entry name" value="DapB_N"/>
    <property type="match status" value="1"/>
</dbReference>
<dbReference type="PROSITE" id="PS00071">
    <property type="entry name" value="GAPDH"/>
    <property type="match status" value="1"/>
</dbReference>
<feature type="binding site" evidence="10">
    <location>
        <begin position="13"/>
        <end position="14"/>
    </location>
    <ligand>
        <name>NAD(+)</name>
        <dbReference type="ChEBI" id="CHEBI:57540"/>
    </ligand>
</feature>
<dbReference type="Gene3D" id="3.40.50.720">
    <property type="entry name" value="NAD(P)-binding Rossmann-like Domain"/>
    <property type="match status" value="1"/>
</dbReference>
<feature type="domain" description="Glyceraldehyde 3-phosphate dehydrogenase NAD(P) binding" evidence="13">
    <location>
        <begin position="4"/>
        <end position="142"/>
    </location>
</feature>
<dbReference type="GO" id="GO:0009089">
    <property type="term" value="P:lysine biosynthetic process via diaminopimelate"/>
    <property type="evidence" value="ECO:0007669"/>
    <property type="project" value="InterPro"/>
</dbReference>
<comment type="pathway">
    <text evidence="1 10 12">Carbohydrate degradation; glycolysis; pyruvate from D-glyceraldehyde 3-phosphate: step 1/5.</text>
</comment>
<dbReference type="KEGG" id="teu:TEU_08915"/>
<dbReference type="HOGENOM" id="CLU_069533_0_0_2"/>
<dbReference type="EC" id="1.2.1.59" evidence="10 12"/>
<dbReference type="CDD" id="cd02278">
    <property type="entry name" value="GAPDH_II_N"/>
    <property type="match status" value="1"/>
</dbReference>